<name>A0A7E4V0B6_PANRE</name>
<evidence type="ECO:0000313" key="1">
    <source>
        <dbReference type="Proteomes" id="UP000492821"/>
    </source>
</evidence>
<protein>
    <submittedName>
        <fullName evidence="2">Piwi domain-containing protein</fullName>
    </submittedName>
</protein>
<dbReference type="AlphaFoldDB" id="A0A7E4V0B6"/>
<reference evidence="2" key="2">
    <citation type="submission" date="2020-10" db="UniProtKB">
        <authorList>
            <consortium name="WormBaseParasite"/>
        </authorList>
    </citation>
    <scope>IDENTIFICATION</scope>
</reference>
<reference evidence="1" key="1">
    <citation type="journal article" date="2013" name="Genetics">
        <title>The draft genome and transcriptome of Panagrellus redivivus are shaped by the harsh demands of a free-living lifestyle.</title>
        <authorList>
            <person name="Srinivasan J."/>
            <person name="Dillman A.R."/>
            <person name="Macchietto M.G."/>
            <person name="Heikkinen L."/>
            <person name="Lakso M."/>
            <person name="Fracchia K.M."/>
            <person name="Antoshechkin I."/>
            <person name="Mortazavi A."/>
            <person name="Wong G."/>
            <person name="Sternberg P.W."/>
        </authorList>
    </citation>
    <scope>NUCLEOTIDE SEQUENCE [LARGE SCALE GENOMIC DNA]</scope>
    <source>
        <strain evidence="1">MT8872</strain>
    </source>
</reference>
<organism evidence="1 2">
    <name type="scientific">Panagrellus redivivus</name>
    <name type="common">Microworm</name>
    <dbReference type="NCBI Taxonomy" id="6233"/>
    <lineage>
        <taxon>Eukaryota</taxon>
        <taxon>Metazoa</taxon>
        <taxon>Ecdysozoa</taxon>
        <taxon>Nematoda</taxon>
        <taxon>Chromadorea</taxon>
        <taxon>Rhabditida</taxon>
        <taxon>Tylenchina</taxon>
        <taxon>Panagrolaimomorpha</taxon>
        <taxon>Panagrolaimoidea</taxon>
        <taxon>Panagrolaimidae</taxon>
        <taxon>Panagrellus</taxon>
    </lineage>
</organism>
<dbReference type="WBParaSite" id="Pan_g14996.t1">
    <property type="protein sequence ID" value="Pan_g14996.t1"/>
    <property type="gene ID" value="Pan_g14996"/>
</dbReference>
<dbReference type="Proteomes" id="UP000492821">
    <property type="component" value="Unassembled WGS sequence"/>
</dbReference>
<evidence type="ECO:0000313" key="2">
    <source>
        <dbReference type="WBParaSite" id="Pan_g14996.t1"/>
    </source>
</evidence>
<sequence length="152" mass="17528">MVIFSCKESIEDDVTFLTVANTFPNANLISFNAFSMGQDEDVKTIQGSQDYLIIHHCEFNESFFCVKPEDLFNFIKKHYPRKAVGEALLIQQVLGLWGNLSVAYVTYKHKDLHPDSIRFPRAKPCDPFGHVYKQSLTVEGFWKNQSQHRPKV</sequence>
<accession>A0A7E4V0B6</accession>
<keyword evidence="1" id="KW-1185">Reference proteome</keyword>
<proteinExistence type="predicted"/>